<evidence type="ECO:0000256" key="1">
    <source>
        <dbReference type="ARBA" id="ARBA00004141"/>
    </source>
</evidence>
<dbReference type="InterPro" id="IPR036259">
    <property type="entry name" value="MFS_trans_sf"/>
</dbReference>
<organism evidence="7 8">
    <name type="scientific">Colletotrichum liriopes</name>
    <dbReference type="NCBI Taxonomy" id="708192"/>
    <lineage>
        <taxon>Eukaryota</taxon>
        <taxon>Fungi</taxon>
        <taxon>Dikarya</taxon>
        <taxon>Ascomycota</taxon>
        <taxon>Pezizomycotina</taxon>
        <taxon>Sordariomycetes</taxon>
        <taxon>Hypocreomycetidae</taxon>
        <taxon>Glomerellales</taxon>
        <taxon>Glomerellaceae</taxon>
        <taxon>Colletotrichum</taxon>
        <taxon>Colletotrichum spaethianum species complex</taxon>
    </lineage>
</organism>
<evidence type="ECO:0000256" key="3">
    <source>
        <dbReference type="ARBA" id="ARBA00022692"/>
    </source>
</evidence>
<protein>
    <submittedName>
        <fullName evidence="7">MFS transporter prlL</fullName>
    </submittedName>
</protein>
<reference evidence="7 8" key="1">
    <citation type="submission" date="2021-07" db="EMBL/GenBank/DDBJ databases">
        <title>Genome data of Colletotrichum spaethianum.</title>
        <authorList>
            <person name="Utami Y.D."/>
            <person name="Hiruma K."/>
        </authorList>
    </citation>
    <scope>NUCLEOTIDE SEQUENCE [LARGE SCALE GENOMIC DNA]</scope>
    <source>
        <strain evidence="7 8">MAFF 242679</strain>
    </source>
</reference>
<proteinExistence type="predicted"/>
<feature type="transmembrane region" description="Helical" evidence="6">
    <location>
        <begin position="84"/>
        <end position="105"/>
    </location>
</feature>
<dbReference type="AlphaFoldDB" id="A0AA37GB71"/>
<keyword evidence="4 6" id="KW-1133">Transmembrane helix</keyword>
<evidence type="ECO:0000256" key="2">
    <source>
        <dbReference type="ARBA" id="ARBA00022448"/>
    </source>
</evidence>
<dbReference type="Proteomes" id="UP001055172">
    <property type="component" value="Unassembled WGS sequence"/>
</dbReference>
<dbReference type="EMBL" id="BPPX01000001">
    <property type="protein sequence ID" value="GJC77452.1"/>
    <property type="molecule type" value="Genomic_DNA"/>
</dbReference>
<dbReference type="PANTHER" id="PTHR43791:SF92">
    <property type="entry name" value="AGL026WP"/>
    <property type="match status" value="1"/>
</dbReference>
<dbReference type="SUPFAM" id="SSF103473">
    <property type="entry name" value="MFS general substrate transporter"/>
    <property type="match status" value="1"/>
</dbReference>
<evidence type="ECO:0000256" key="6">
    <source>
        <dbReference type="SAM" id="Phobius"/>
    </source>
</evidence>
<keyword evidence="3 6" id="KW-0812">Transmembrane</keyword>
<evidence type="ECO:0000313" key="7">
    <source>
        <dbReference type="EMBL" id="GJC77452.1"/>
    </source>
</evidence>
<name>A0AA37GB71_9PEZI</name>
<sequence length="141" mass="15577">MDDVRGLLAWRWVFIVEGSLTVAIAIGAHAILPDFPANTGWLTGEERQLAMWRMKFDAAGEEDWKSSSSQPLFDGFKMIMTDPINWILVLIVYGAASSISINSFFPTIVSSLGKDRITTLLLTSPPYLLAAIASDRDTWAP</sequence>
<evidence type="ECO:0000256" key="5">
    <source>
        <dbReference type="ARBA" id="ARBA00023136"/>
    </source>
</evidence>
<keyword evidence="5 6" id="KW-0472">Membrane</keyword>
<dbReference type="GO" id="GO:0022857">
    <property type="term" value="F:transmembrane transporter activity"/>
    <property type="evidence" value="ECO:0007669"/>
    <property type="project" value="TreeGrafter"/>
</dbReference>
<evidence type="ECO:0000256" key="4">
    <source>
        <dbReference type="ARBA" id="ARBA00022989"/>
    </source>
</evidence>
<evidence type="ECO:0000313" key="8">
    <source>
        <dbReference type="Proteomes" id="UP001055172"/>
    </source>
</evidence>
<feature type="transmembrane region" description="Helical" evidence="6">
    <location>
        <begin position="12"/>
        <end position="32"/>
    </location>
</feature>
<dbReference type="Gene3D" id="1.20.1250.20">
    <property type="entry name" value="MFS general substrate transporter like domains"/>
    <property type="match status" value="1"/>
</dbReference>
<dbReference type="PANTHER" id="PTHR43791">
    <property type="entry name" value="PERMEASE-RELATED"/>
    <property type="match status" value="1"/>
</dbReference>
<comment type="caution">
    <text evidence="7">The sequence shown here is derived from an EMBL/GenBank/DDBJ whole genome shotgun (WGS) entry which is preliminary data.</text>
</comment>
<comment type="subcellular location">
    <subcellularLocation>
        <location evidence="1">Membrane</location>
        <topology evidence="1">Multi-pass membrane protein</topology>
    </subcellularLocation>
</comment>
<accession>A0AA37GB71</accession>
<keyword evidence="2" id="KW-0813">Transport</keyword>
<dbReference type="GO" id="GO:0016020">
    <property type="term" value="C:membrane"/>
    <property type="evidence" value="ECO:0007669"/>
    <property type="project" value="UniProtKB-SubCell"/>
</dbReference>
<gene>
    <name evidence="7" type="ORF">ColLi_00290</name>
</gene>
<keyword evidence="8" id="KW-1185">Reference proteome</keyword>